<evidence type="ECO:0000313" key="4">
    <source>
        <dbReference type="EMBL" id="KOO34718.1"/>
    </source>
</evidence>
<protein>
    <submittedName>
        <fullName evidence="4">Exostosin family protein</fullName>
    </submittedName>
</protein>
<dbReference type="EMBL" id="JWZX01001123">
    <property type="protein sequence ID" value="KOO34718.1"/>
    <property type="molecule type" value="Genomic_DNA"/>
</dbReference>
<reference evidence="5" key="1">
    <citation type="journal article" date="2015" name="PLoS Genet.">
        <title>Genome Sequence and Transcriptome Analyses of Chrysochromulina tobin: Metabolic Tools for Enhanced Algal Fitness in the Prominent Order Prymnesiales (Haptophyceae).</title>
        <authorList>
            <person name="Hovde B.T."/>
            <person name="Deodato C.R."/>
            <person name="Hunsperger H.M."/>
            <person name="Ryken S.A."/>
            <person name="Yost W."/>
            <person name="Jha R.K."/>
            <person name="Patterson J."/>
            <person name="Monnat R.J. Jr."/>
            <person name="Barlow S.B."/>
            <person name="Starkenburg S.R."/>
            <person name="Cattolico R.A."/>
        </authorList>
    </citation>
    <scope>NUCLEOTIDE SEQUENCE</scope>
    <source>
        <strain evidence="5">CCMP291</strain>
    </source>
</reference>
<dbReference type="InterPro" id="IPR004263">
    <property type="entry name" value="Exostosin"/>
</dbReference>
<name>A0A0M0K8J7_9EUKA</name>
<sequence>MPWQTPGWAGFAWGPKHFFWTSPDATANLDVHGAAVACVDATFCLSQCHGRGECRSGYCHCNEGYGGADCSLSRNGEIALPTLTAERAALSSTVSVTGAVGVSAVPRPRVYVYELPGEFNTFLAARRQAAESCVLRDYVSASGGAKWSSNLYGAEVALHEALLVSPHRVSDPEEADYFFVPSYGGCFISEFNRPSPSHWLCDRCHKGKAADLASLRQMRWNEALLQHLAHAYPYWNRSNGADHLWPFTHDEGACYAPASLRQAILLVHWGRTHSRPNGSSEYHLWRVQPDARRMYGWRRCYDPCKDVVVPSWRKPEAFAASPYLRKSASTPAAAATDASAGRTRLFYFNGNLGLEPIGGGPLSNYSFGLRQQLHALFGRMDPTEVVVTDQKAPDYSAALASSVFCGVLPGWGWSGRMEDAVLHGCIPVIMQDGIHTPWESVLDAPSYSVRVRREDMPNMVRTLRAMAPERVRALQLALAAAWPRFSYLANINAEQARRGRSVSASAAAAAGDLAPAPGCQVSVTGDDISPAEDGSAPEATFEGRTVNGWVI</sequence>
<dbReference type="PROSITE" id="PS00022">
    <property type="entry name" value="EGF_1"/>
    <property type="match status" value="1"/>
</dbReference>
<gene>
    <name evidence="4" type="ORF">Ctob_010514</name>
</gene>
<evidence type="ECO:0000313" key="5">
    <source>
        <dbReference type="Proteomes" id="UP000037460"/>
    </source>
</evidence>
<comment type="caution">
    <text evidence="4">The sequence shown here is derived from an EMBL/GenBank/DDBJ whole genome shotgun (WGS) entry which is preliminary data.</text>
</comment>
<dbReference type="Pfam" id="PF03016">
    <property type="entry name" value="Exostosin_GT47"/>
    <property type="match status" value="1"/>
</dbReference>
<feature type="domain" description="EGF-like" evidence="2 3">
    <location>
        <begin position="59"/>
        <end position="70"/>
    </location>
</feature>
<comment type="similarity">
    <text evidence="1">Belongs to the glycosyltransferase 47 family.</text>
</comment>
<accession>A0A0M0K8J7</accession>
<evidence type="ECO:0000259" key="3">
    <source>
        <dbReference type="PROSITE" id="PS01186"/>
    </source>
</evidence>
<evidence type="ECO:0000256" key="1">
    <source>
        <dbReference type="ARBA" id="ARBA00010271"/>
    </source>
</evidence>
<dbReference type="PROSITE" id="PS01186">
    <property type="entry name" value="EGF_2"/>
    <property type="match status" value="1"/>
</dbReference>
<dbReference type="PANTHER" id="PTHR11062:SF268">
    <property type="entry name" value="FAMILY PROTEIN, PUTATIVE, EXPRESSED-RELATED"/>
    <property type="match status" value="1"/>
</dbReference>
<organism evidence="4 5">
    <name type="scientific">Chrysochromulina tobinii</name>
    <dbReference type="NCBI Taxonomy" id="1460289"/>
    <lineage>
        <taxon>Eukaryota</taxon>
        <taxon>Haptista</taxon>
        <taxon>Haptophyta</taxon>
        <taxon>Prymnesiophyceae</taxon>
        <taxon>Prymnesiales</taxon>
        <taxon>Chrysochromulinaceae</taxon>
        <taxon>Chrysochromulina</taxon>
    </lineage>
</organism>
<keyword evidence="5" id="KW-1185">Reference proteome</keyword>
<dbReference type="GO" id="GO:0016757">
    <property type="term" value="F:glycosyltransferase activity"/>
    <property type="evidence" value="ECO:0007669"/>
    <property type="project" value="InterPro"/>
</dbReference>
<dbReference type="InterPro" id="IPR040911">
    <property type="entry name" value="Exostosin_GT47"/>
</dbReference>
<dbReference type="OrthoDB" id="1924787at2759"/>
<proteinExistence type="inferred from homology"/>
<dbReference type="Gene3D" id="2.60.120.260">
    <property type="entry name" value="Galactose-binding domain-like"/>
    <property type="match status" value="1"/>
</dbReference>
<dbReference type="PANTHER" id="PTHR11062">
    <property type="entry name" value="EXOSTOSIN HEPARAN SULFATE GLYCOSYLTRANSFERASE -RELATED"/>
    <property type="match status" value="1"/>
</dbReference>
<dbReference type="AlphaFoldDB" id="A0A0M0K8J7"/>
<evidence type="ECO:0000259" key="2">
    <source>
        <dbReference type="PROSITE" id="PS00022"/>
    </source>
</evidence>
<dbReference type="InterPro" id="IPR000742">
    <property type="entry name" value="EGF"/>
</dbReference>
<dbReference type="Proteomes" id="UP000037460">
    <property type="component" value="Unassembled WGS sequence"/>
</dbReference>